<dbReference type="SUPFAM" id="SSF53756">
    <property type="entry name" value="UDP-Glycosyltransferase/glycogen phosphorylase"/>
    <property type="match status" value="1"/>
</dbReference>
<dbReference type="AlphaFoldDB" id="A0A6N4QJD2"/>
<sequence length="375" mass="42836">MKLTYYVSGHGFGHISRSMEIILYLLRSFPDLEIDLVTVREQFLTTLSLSGEDSKNVERLHVRKKQVDVGMMQKDSLSIDIRGTEASLEEFESKKSYIQISEIESCLDFETELILSDSASLPFVVADKIKVPSLFVGNFTWDFIYGGYAKESVVFEQTARTLYEEYYYATFGLLLPFACPAESLAEQKQIGLVGRRPHLSKKAAKERFELSEDRTYLLFSFGAYGVETTHFDWEKLDSEKYKIVISGATDFDLMQIPKKQRNGILKLSDLHYPDLLTACDYVITKPGYGILSEAVYANTPVLYTDRGNFPEVPYLHRSLREEIPSAFLSNEDLFSFRFEKAIADAKRWNGNPSPLFARDGREDVKHAVSVFLKLI</sequence>
<dbReference type="EMBL" id="RQGM01000018">
    <property type="protein sequence ID" value="TGL87056.1"/>
    <property type="molecule type" value="Genomic_DNA"/>
</dbReference>
<evidence type="ECO:0000313" key="1">
    <source>
        <dbReference type="EMBL" id="TGL87056.1"/>
    </source>
</evidence>
<accession>A0A6N4QJD2</accession>
<dbReference type="GO" id="GO:0016301">
    <property type="term" value="F:kinase activity"/>
    <property type="evidence" value="ECO:0007669"/>
    <property type="project" value="UniProtKB-KW"/>
</dbReference>
<dbReference type="InterPro" id="IPR053205">
    <property type="entry name" value="GHMP_kinase_L-arabinokinase"/>
</dbReference>
<organism evidence="1 2">
    <name type="scientific">Leptospira yasudae</name>
    <dbReference type="NCBI Taxonomy" id="2202201"/>
    <lineage>
        <taxon>Bacteria</taxon>
        <taxon>Pseudomonadati</taxon>
        <taxon>Spirochaetota</taxon>
        <taxon>Spirochaetia</taxon>
        <taxon>Leptospirales</taxon>
        <taxon>Leptospiraceae</taxon>
        <taxon>Leptospira</taxon>
    </lineage>
</organism>
<proteinExistence type="predicted"/>
<dbReference type="Gene3D" id="3.40.50.2000">
    <property type="entry name" value="Glycogen Phosphorylase B"/>
    <property type="match status" value="1"/>
</dbReference>
<dbReference type="RefSeq" id="WP_135573448.1">
    <property type="nucleotide sequence ID" value="NZ_RQGK01000065.1"/>
</dbReference>
<protein>
    <submittedName>
        <fullName evidence="1">Sugar kinase</fullName>
    </submittedName>
</protein>
<keyword evidence="1" id="KW-0418">Kinase</keyword>
<dbReference type="PANTHER" id="PTHR38134">
    <property type="entry name" value="SLR1395 PROTEIN"/>
    <property type="match status" value="1"/>
</dbReference>
<reference evidence="1 2" key="1">
    <citation type="journal article" date="2019" name="PLoS Negl. Trop. Dis.">
        <title>Revisiting the worldwide diversity of Leptospira species in the environment.</title>
        <authorList>
            <person name="Vincent A.T."/>
            <person name="Schiettekatte O."/>
            <person name="Bourhy P."/>
            <person name="Veyrier F.J."/>
            <person name="Picardeau M."/>
        </authorList>
    </citation>
    <scope>NUCLEOTIDE SEQUENCE [LARGE SCALE GENOMIC DNA]</scope>
    <source>
        <strain evidence="1 2">201702445</strain>
    </source>
</reference>
<keyword evidence="1" id="KW-0808">Transferase</keyword>
<comment type="caution">
    <text evidence="1">The sequence shown here is derived from an EMBL/GenBank/DDBJ whole genome shotgun (WGS) entry which is preliminary data.</text>
</comment>
<evidence type="ECO:0000313" key="2">
    <source>
        <dbReference type="Proteomes" id="UP000297613"/>
    </source>
</evidence>
<dbReference type="PANTHER" id="PTHR38134:SF2">
    <property type="entry name" value="GALACTOKINASE"/>
    <property type="match status" value="1"/>
</dbReference>
<gene>
    <name evidence="1" type="ORF">EHQ83_05100</name>
</gene>
<dbReference type="Proteomes" id="UP000297613">
    <property type="component" value="Unassembled WGS sequence"/>
</dbReference>
<name>A0A6N4QJD2_9LEPT</name>